<name>A0A1Q3BE41_CEPFO</name>
<proteinExistence type="predicted"/>
<evidence type="ECO:0000259" key="1">
    <source>
        <dbReference type="Pfam" id="PF13966"/>
    </source>
</evidence>
<sequence>MVSTHKSVIFFCNTNIRIKRDILRRVHFCEGSLPVTYLGLLLVTKRLSKSDYAPLLERLMARANSWISKTLSFAGRLQLIKATLTSMQVYWCSMFLLPVSIIKDCERVLRNFLWGSHGRGKVKWSSVCKPLKEGGLGIKDLKTWNKALLLKQVWNVLQEQSLWARWCHAYLIKQSNFWSVPSHCLHSWSWRQILLLRPIAKEHLVYRCGRGDKFSLWFDPWMHGETIHALYGHRVIYDAGLGMSALVKEVICEGRWCWPQFSRDLIEIQQRVQDIPISLAPDYIFWETAGHSFSTYKAWQGIRTRSNEVSWHNLVWFPSRIPKHAFCLCLAIRGAHRTKEKLLAVGLVQTVDCVFHFGEVESLEHLFFQCPYTKNIWTTVLAMCNISRPILPWEEEVIWMTDHSRGHSFLATVRKMALAASVYHIWMERNRRSFKNHILPVFEIIGKIRQDVDWKLLTGGKIQRSERYNSICIN</sequence>
<dbReference type="InterPro" id="IPR026960">
    <property type="entry name" value="RVT-Znf"/>
</dbReference>
<keyword evidence="3" id="KW-1185">Reference proteome</keyword>
<evidence type="ECO:0000313" key="3">
    <source>
        <dbReference type="Proteomes" id="UP000187406"/>
    </source>
</evidence>
<protein>
    <submittedName>
        <fullName evidence="2">Zf-RVT domain-containing protein</fullName>
    </submittedName>
</protein>
<organism evidence="2 3">
    <name type="scientific">Cephalotus follicularis</name>
    <name type="common">Albany pitcher plant</name>
    <dbReference type="NCBI Taxonomy" id="3775"/>
    <lineage>
        <taxon>Eukaryota</taxon>
        <taxon>Viridiplantae</taxon>
        <taxon>Streptophyta</taxon>
        <taxon>Embryophyta</taxon>
        <taxon>Tracheophyta</taxon>
        <taxon>Spermatophyta</taxon>
        <taxon>Magnoliopsida</taxon>
        <taxon>eudicotyledons</taxon>
        <taxon>Gunneridae</taxon>
        <taxon>Pentapetalae</taxon>
        <taxon>rosids</taxon>
        <taxon>fabids</taxon>
        <taxon>Oxalidales</taxon>
        <taxon>Cephalotaceae</taxon>
        <taxon>Cephalotus</taxon>
    </lineage>
</organism>
<dbReference type="OrthoDB" id="1938625at2759"/>
<evidence type="ECO:0000313" key="2">
    <source>
        <dbReference type="EMBL" id="GAV66296.1"/>
    </source>
</evidence>
<gene>
    <name evidence="2" type="ORF">CFOL_v3_09806</name>
</gene>
<dbReference type="PANTHER" id="PTHR33116">
    <property type="entry name" value="REVERSE TRANSCRIPTASE ZINC-BINDING DOMAIN-CONTAINING PROTEIN-RELATED-RELATED"/>
    <property type="match status" value="1"/>
</dbReference>
<dbReference type="EMBL" id="BDDD01000468">
    <property type="protein sequence ID" value="GAV66296.1"/>
    <property type="molecule type" value="Genomic_DNA"/>
</dbReference>
<dbReference type="PANTHER" id="PTHR33116:SF84">
    <property type="entry name" value="RNA-DIRECTED DNA POLYMERASE"/>
    <property type="match status" value="1"/>
</dbReference>
<feature type="domain" description="Reverse transcriptase zinc-binding" evidence="1">
    <location>
        <begin position="293"/>
        <end position="377"/>
    </location>
</feature>
<dbReference type="Proteomes" id="UP000187406">
    <property type="component" value="Unassembled WGS sequence"/>
</dbReference>
<dbReference type="Pfam" id="PF13966">
    <property type="entry name" value="zf-RVT"/>
    <property type="match status" value="1"/>
</dbReference>
<comment type="caution">
    <text evidence="2">The sequence shown here is derived from an EMBL/GenBank/DDBJ whole genome shotgun (WGS) entry which is preliminary data.</text>
</comment>
<dbReference type="InParanoid" id="A0A1Q3BE41"/>
<dbReference type="AlphaFoldDB" id="A0A1Q3BE41"/>
<accession>A0A1Q3BE41</accession>
<dbReference type="STRING" id="3775.A0A1Q3BE41"/>
<reference evidence="3" key="1">
    <citation type="submission" date="2016-04" db="EMBL/GenBank/DDBJ databases">
        <title>Cephalotus genome sequencing.</title>
        <authorList>
            <person name="Fukushima K."/>
            <person name="Hasebe M."/>
            <person name="Fang X."/>
        </authorList>
    </citation>
    <scope>NUCLEOTIDE SEQUENCE [LARGE SCALE GENOMIC DNA]</scope>
    <source>
        <strain evidence="3">cv. St1</strain>
    </source>
</reference>